<evidence type="ECO:0000313" key="3">
    <source>
        <dbReference type="EMBL" id="OIJ63690.1"/>
    </source>
</evidence>
<dbReference type="InterPro" id="IPR050789">
    <property type="entry name" value="Diverse_Enzym_Activities"/>
</dbReference>
<sequence>MTPFTTDDLARFTDTLNGVITDGATPGGVIVCGTLDEEPHVLTAGVISEETGPLPPNGRTLYDIASLTKVVATWPLIGSALSDGLLELDAPVREALPPFAGEAPSGEATVRQLLSHTSGLRASTRLDHYRGADAPLHELLCREPVDRAPGTHQYINRGYILLGLVLTHLRGRPLDVLTHDLWRAAGMDDTLYGPVGRGPRVAPTEQRIPGTPRIWGAAHDDNAALLGGIAGHAGAFSTAADLAAYARRLLRGHRDGDPLGQWLRTSLVPQVPMEPGLGRGLGWIVAADGAVAYHHGWTGTSLYVAPANGRYIAVATNAVYCGAARTRIAPLRELALKTLCTS</sequence>
<dbReference type="SUPFAM" id="SSF56601">
    <property type="entry name" value="beta-lactamase/transpeptidase-like"/>
    <property type="match status" value="1"/>
</dbReference>
<feature type="domain" description="Beta-lactamase-related" evidence="2">
    <location>
        <begin position="27"/>
        <end position="334"/>
    </location>
</feature>
<dbReference type="Proteomes" id="UP000034196">
    <property type="component" value="Unassembled WGS sequence"/>
</dbReference>
<protein>
    <submittedName>
        <fullName evidence="3">Peptidase S12 family protein</fullName>
    </submittedName>
</protein>
<name>A0A1J4NNG9_9ACTN</name>
<organism evidence="3 4">
    <name type="scientific">Streptomyces mangrovisoli</name>
    <dbReference type="NCBI Taxonomy" id="1428628"/>
    <lineage>
        <taxon>Bacteria</taxon>
        <taxon>Bacillati</taxon>
        <taxon>Actinomycetota</taxon>
        <taxon>Actinomycetes</taxon>
        <taxon>Kitasatosporales</taxon>
        <taxon>Streptomycetaceae</taxon>
        <taxon>Streptomyces</taxon>
    </lineage>
</organism>
<dbReference type="GO" id="GO:0016787">
    <property type="term" value="F:hydrolase activity"/>
    <property type="evidence" value="ECO:0007669"/>
    <property type="project" value="UniProtKB-KW"/>
</dbReference>
<evidence type="ECO:0000256" key="1">
    <source>
        <dbReference type="ARBA" id="ARBA00022801"/>
    </source>
</evidence>
<evidence type="ECO:0000313" key="4">
    <source>
        <dbReference type="Proteomes" id="UP000034196"/>
    </source>
</evidence>
<keyword evidence="1" id="KW-0378">Hydrolase</keyword>
<dbReference type="Pfam" id="PF00144">
    <property type="entry name" value="Beta-lactamase"/>
    <property type="match status" value="1"/>
</dbReference>
<dbReference type="PANTHER" id="PTHR43283:SF11">
    <property type="entry name" value="BETA-LACTAMASE-RELATED DOMAIN-CONTAINING PROTEIN"/>
    <property type="match status" value="1"/>
</dbReference>
<proteinExistence type="predicted"/>
<comment type="caution">
    <text evidence="3">The sequence shown here is derived from an EMBL/GenBank/DDBJ whole genome shotgun (WGS) entry which is preliminary data.</text>
</comment>
<dbReference type="AlphaFoldDB" id="A0A1J4NNG9"/>
<dbReference type="RefSeq" id="WP_052742909.1">
    <property type="nucleotide sequence ID" value="NZ_LAVA02000097.1"/>
</dbReference>
<evidence type="ECO:0000259" key="2">
    <source>
        <dbReference type="Pfam" id="PF00144"/>
    </source>
</evidence>
<dbReference type="InterPro" id="IPR012338">
    <property type="entry name" value="Beta-lactam/transpept-like"/>
</dbReference>
<dbReference type="InterPro" id="IPR001466">
    <property type="entry name" value="Beta-lactam-related"/>
</dbReference>
<dbReference type="Gene3D" id="3.40.710.10">
    <property type="entry name" value="DD-peptidase/beta-lactamase superfamily"/>
    <property type="match status" value="1"/>
</dbReference>
<reference evidence="3" key="1">
    <citation type="submission" date="2016-10" db="EMBL/GenBank/DDBJ databases">
        <title>Genome sequence of Streptomyces mangrovisoli MUSC 149.</title>
        <authorList>
            <person name="Lee L.-H."/>
            <person name="Ser H.-L."/>
        </authorList>
    </citation>
    <scope>NUCLEOTIDE SEQUENCE [LARGE SCALE GENOMIC DNA]</scope>
    <source>
        <strain evidence="3">MUSC 149</strain>
    </source>
</reference>
<keyword evidence="4" id="KW-1185">Reference proteome</keyword>
<gene>
    <name evidence="3" type="ORF">WN71_033290</name>
</gene>
<dbReference type="STRING" id="1428628.WN71_033290"/>
<dbReference type="EMBL" id="LAVA02000097">
    <property type="protein sequence ID" value="OIJ63690.1"/>
    <property type="molecule type" value="Genomic_DNA"/>
</dbReference>
<accession>A0A1J4NNG9</accession>
<dbReference type="PANTHER" id="PTHR43283">
    <property type="entry name" value="BETA-LACTAMASE-RELATED"/>
    <property type="match status" value="1"/>
</dbReference>